<dbReference type="STRING" id="1121290.CLAOCE_08620"/>
<keyword evidence="5" id="KW-1185">Reference proteome</keyword>
<feature type="domain" description="Cobalamin synthesis G N-terminal" evidence="2">
    <location>
        <begin position="43"/>
        <end position="121"/>
    </location>
</feature>
<dbReference type="PANTHER" id="PTHR37477">
    <property type="entry name" value="COBALT-PRECORRIN-5A HYDROLASE"/>
    <property type="match status" value="1"/>
</dbReference>
<dbReference type="RefSeq" id="WP_070109813.1">
    <property type="nucleotide sequence ID" value="NZ_LZFO01000009.1"/>
</dbReference>
<dbReference type="InterPro" id="IPR021745">
    <property type="entry name" value="CbiG_mid"/>
</dbReference>
<dbReference type="AlphaFoldDB" id="A0A1E8EZZ1"/>
<dbReference type="InterPro" id="IPR052553">
    <property type="entry name" value="CbiG_hydrolase"/>
</dbReference>
<organism evidence="4 5">
    <name type="scientific">Clostridium acetireducens DSM 10703</name>
    <dbReference type="NCBI Taxonomy" id="1121290"/>
    <lineage>
        <taxon>Bacteria</taxon>
        <taxon>Bacillati</taxon>
        <taxon>Bacillota</taxon>
        <taxon>Clostridia</taxon>
        <taxon>Eubacteriales</taxon>
        <taxon>Clostridiaceae</taxon>
        <taxon>Clostridium</taxon>
    </lineage>
</organism>
<dbReference type="Pfam" id="PF11760">
    <property type="entry name" value="CbiG_N"/>
    <property type="match status" value="1"/>
</dbReference>
<name>A0A1E8EZZ1_9CLOT</name>
<dbReference type="Pfam" id="PF01890">
    <property type="entry name" value="CbiG_C"/>
    <property type="match status" value="1"/>
</dbReference>
<evidence type="ECO:0000313" key="5">
    <source>
        <dbReference type="Proteomes" id="UP000175744"/>
    </source>
</evidence>
<comment type="caution">
    <text evidence="4">The sequence shown here is derived from an EMBL/GenBank/DDBJ whole genome shotgun (WGS) entry which is preliminary data.</text>
</comment>
<dbReference type="Proteomes" id="UP000175744">
    <property type="component" value="Unassembled WGS sequence"/>
</dbReference>
<dbReference type="GO" id="GO:0009236">
    <property type="term" value="P:cobalamin biosynthetic process"/>
    <property type="evidence" value="ECO:0007669"/>
    <property type="project" value="InterPro"/>
</dbReference>
<feature type="domain" description="CobE/GbiG C-terminal" evidence="1">
    <location>
        <begin position="206"/>
        <end position="321"/>
    </location>
</feature>
<dbReference type="InterPro" id="IPR021744">
    <property type="entry name" value="CbiG_N"/>
</dbReference>
<dbReference type="InterPro" id="IPR002750">
    <property type="entry name" value="CobE/GbiG_C"/>
</dbReference>
<proteinExistence type="predicted"/>
<evidence type="ECO:0000259" key="3">
    <source>
        <dbReference type="Pfam" id="PF11761"/>
    </source>
</evidence>
<dbReference type="PATRIC" id="fig|1121290.3.peg.874"/>
<dbReference type="NCBIfam" id="NF004466">
    <property type="entry name" value="PRK05788.1-4"/>
    <property type="match status" value="1"/>
</dbReference>
<protein>
    <submittedName>
        <fullName evidence="4">Cobalamin biosynthesis protein CbiG</fullName>
    </submittedName>
</protein>
<dbReference type="InterPro" id="IPR036518">
    <property type="entry name" value="CobE/GbiG_C_sf"/>
</dbReference>
<feature type="domain" description="Cobalamin biosynthesis central region" evidence="3">
    <location>
        <begin position="127"/>
        <end position="195"/>
    </location>
</feature>
<accession>A0A1E8EZZ1</accession>
<dbReference type="Gene3D" id="3.30.420.180">
    <property type="entry name" value="CobE/GbiG C-terminal domain"/>
    <property type="match status" value="1"/>
</dbReference>
<evidence type="ECO:0000259" key="2">
    <source>
        <dbReference type="Pfam" id="PF11760"/>
    </source>
</evidence>
<dbReference type="PANTHER" id="PTHR37477:SF1">
    <property type="entry name" value="COBALT-PRECORRIN-5A HYDROLASE"/>
    <property type="match status" value="1"/>
</dbReference>
<reference evidence="4 5" key="1">
    <citation type="submission" date="2016-06" db="EMBL/GenBank/DDBJ databases">
        <title>Genome sequence of Clostridium acetireducens DSM 10703.</title>
        <authorList>
            <person name="Poehlein A."/>
            <person name="Fluechter S."/>
            <person name="Duerre P."/>
            <person name="Daniel R."/>
        </authorList>
    </citation>
    <scope>NUCLEOTIDE SEQUENCE [LARGE SCALE GENOMIC DNA]</scope>
    <source>
        <strain evidence="4 5">DSM 10703</strain>
    </source>
</reference>
<dbReference type="Pfam" id="PF11761">
    <property type="entry name" value="CbiG_mid"/>
    <property type="match status" value="1"/>
</dbReference>
<dbReference type="SUPFAM" id="SSF159672">
    <property type="entry name" value="CbiG N-terminal domain-like"/>
    <property type="match status" value="1"/>
</dbReference>
<dbReference type="Gene3D" id="3.40.50.11220">
    <property type="match status" value="1"/>
</dbReference>
<evidence type="ECO:0000259" key="1">
    <source>
        <dbReference type="Pfam" id="PF01890"/>
    </source>
</evidence>
<dbReference type="InterPro" id="IPR038029">
    <property type="entry name" value="GbiG_N_sf"/>
</dbReference>
<evidence type="ECO:0000313" key="4">
    <source>
        <dbReference type="EMBL" id="OFI06707.1"/>
    </source>
</evidence>
<dbReference type="EMBL" id="LZFO01000009">
    <property type="protein sequence ID" value="OFI06707.1"/>
    <property type="molecule type" value="Genomic_DNA"/>
</dbReference>
<gene>
    <name evidence="4" type="ORF">CLOACE_08620</name>
</gene>
<dbReference type="OrthoDB" id="9781023at2"/>
<sequence length="324" mass="35617">MKIAVISVTNRGDALAEKLKEIYEVDFYSKNILENFNIYSVAGKSMKNYKTIVFISSTGIAVRAISGFIKSKAKDPAVIVIDSSGKFVISLLSGHLGGANEETLKIAKHLKSIPVITTATDNIGIKAPDIIAKENNLVIDNFKAAKDIAALLVAGEKVAFKDFRGIIEIPKGYIENQKEAKGIVYVTNELNNLEGMKALKLIRKDIVIGIGCRKNYDSETMKNNVLKILEQYNIDKRAIKNIATVEIKKHEKAILDLVKYLNCDLKIFTIEEIKNIQDKFQGSAFVEKTIGVKGVCEPVVELSGGKLITDKIKVQGMTIALGII</sequence>
<dbReference type="SUPFAM" id="SSF159664">
    <property type="entry name" value="CobE/GbiG C-terminal domain-like"/>
    <property type="match status" value="1"/>
</dbReference>